<evidence type="ECO:0000256" key="6">
    <source>
        <dbReference type="SAM" id="MobiDB-lite"/>
    </source>
</evidence>
<keyword evidence="3" id="KW-0805">Transcription regulation</keyword>
<evidence type="ECO:0000256" key="5">
    <source>
        <dbReference type="ARBA" id="ARBA00023242"/>
    </source>
</evidence>
<accession>A0AAV1KX23</accession>
<evidence type="ECO:0000256" key="4">
    <source>
        <dbReference type="ARBA" id="ARBA00023163"/>
    </source>
</evidence>
<sequence>MLTSICVLATHSLTGKPSPAFPNKPAKKQLDPALVSDIVQTVVDHCRVPESVVRTSITTKCADESKMFRNSFRKNKSSSAKINQENIPPLISKSEESKGSYLST</sequence>
<dbReference type="PANTHER" id="PTHR35346">
    <property type="entry name" value="BEN DOMAIN-CONTAINING PROTEIN 6"/>
    <property type="match status" value="1"/>
</dbReference>
<dbReference type="InterPro" id="IPR018379">
    <property type="entry name" value="BEN_domain"/>
</dbReference>
<dbReference type="GO" id="GO:0045746">
    <property type="term" value="P:negative regulation of Notch signaling pathway"/>
    <property type="evidence" value="ECO:0007669"/>
    <property type="project" value="InterPro"/>
</dbReference>
<evidence type="ECO:0000313" key="8">
    <source>
        <dbReference type="EMBL" id="CAK1587095.1"/>
    </source>
</evidence>
<dbReference type="GO" id="GO:0003677">
    <property type="term" value="F:DNA binding"/>
    <property type="evidence" value="ECO:0007669"/>
    <property type="project" value="InterPro"/>
</dbReference>
<dbReference type="SMART" id="SM01025">
    <property type="entry name" value="BEN"/>
    <property type="match status" value="1"/>
</dbReference>
<feature type="region of interest" description="Disordered" evidence="6">
    <location>
        <begin position="72"/>
        <end position="104"/>
    </location>
</feature>
<evidence type="ECO:0000259" key="7">
    <source>
        <dbReference type="PROSITE" id="PS51457"/>
    </source>
</evidence>
<evidence type="ECO:0000256" key="3">
    <source>
        <dbReference type="ARBA" id="ARBA00023015"/>
    </source>
</evidence>
<dbReference type="PROSITE" id="PS51457">
    <property type="entry name" value="BEN"/>
    <property type="match status" value="1"/>
</dbReference>
<dbReference type="EMBL" id="CAVLGL010000081">
    <property type="protein sequence ID" value="CAK1587095.1"/>
    <property type="molecule type" value="Genomic_DNA"/>
</dbReference>
<keyword evidence="9" id="KW-1185">Reference proteome</keyword>
<feature type="compositionally biased region" description="Polar residues" evidence="6">
    <location>
        <begin position="77"/>
        <end position="86"/>
    </location>
</feature>
<evidence type="ECO:0000313" key="9">
    <source>
        <dbReference type="Proteomes" id="UP001314205"/>
    </source>
</evidence>
<dbReference type="Proteomes" id="UP001314205">
    <property type="component" value="Unassembled WGS sequence"/>
</dbReference>
<name>A0AAV1KX23_9NEOP</name>
<dbReference type="Pfam" id="PF10523">
    <property type="entry name" value="BEN"/>
    <property type="match status" value="1"/>
</dbReference>
<keyword evidence="5" id="KW-0539">Nucleus</keyword>
<dbReference type="GO" id="GO:0005634">
    <property type="term" value="C:nucleus"/>
    <property type="evidence" value="ECO:0007669"/>
    <property type="project" value="UniProtKB-SubCell"/>
</dbReference>
<organism evidence="8 9">
    <name type="scientific">Parnassius mnemosyne</name>
    <name type="common">clouded apollo</name>
    <dbReference type="NCBI Taxonomy" id="213953"/>
    <lineage>
        <taxon>Eukaryota</taxon>
        <taxon>Metazoa</taxon>
        <taxon>Ecdysozoa</taxon>
        <taxon>Arthropoda</taxon>
        <taxon>Hexapoda</taxon>
        <taxon>Insecta</taxon>
        <taxon>Pterygota</taxon>
        <taxon>Neoptera</taxon>
        <taxon>Endopterygota</taxon>
        <taxon>Lepidoptera</taxon>
        <taxon>Glossata</taxon>
        <taxon>Ditrysia</taxon>
        <taxon>Papilionoidea</taxon>
        <taxon>Papilionidae</taxon>
        <taxon>Parnassiinae</taxon>
        <taxon>Parnassini</taxon>
        <taxon>Parnassius</taxon>
        <taxon>Driopa</taxon>
    </lineage>
</organism>
<dbReference type="GO" id="GO:0045666">
    <property type="term" value="P:positive regulation of neuron differentiation"/>
    <property type="evidence" value="ECO:0007669"/>
    <property type="project" value="InterPro"/>
</dbReference>
<comment type="subcellular location">
    <subcellularLocation>
        <location evidence="1">Nucleus</location>
    </subcellularLocation>
</comment>
<keyword evidence="2" id="KW-0678">Repressor</keyword>
<reference evidence="8 9" key="1">
    <citation type="submission" date="2023-11" db="EMBL/GenBank/DDBJ databases">
        <authorList>
            <person name="Hedman E."/>
            <person name="Englund M."/>
            <person name="Stromberg M."/>
            <person name="Nyberg Akerstrom W."/>
            <person name="Nylinder S."/>
            <person name="Jareborg N."/>
            <person name="Kallberg Y."/>
            <person name="Kronander E."/>
        </authorList>
    </citation>
    <scope>NUCLEOTIDE SEQUENCE [LARGE SCALE GENOMIC DNA]</scope>
</reference>
<dbReference type="InterPro" id="IPR037496">
    <property type="entry name" value="BEND6-like"/>
</dbReference>
<keyword evidence="4" id="KW-0804">Transcription</keyword>
<dbReference type="Gene3D" id="1.10.10.2590">
    <property type="entry name" value="BEN domain"/>
    <property type="match status" value="1"/>
</dbReference>
<protein>
    <recommendedName>
        <fullName evidence="7">BEN domain-containing protein</fullName>
    </recommendedName>
</protein>
<feature type="domain" description="BEN" evidence="7">
    <location>
        <begin position="1"/>
        <end position="68"/>
    </location>
</feature>
<dbReference type="AlphaFoldDB" id="A0AAV1KX23"/>
<dbReference type="GO" id="GO:0003714">
    <property type="term" value="F:transcription corepressor activity"/>
    <property type="evidence" value="ECO:0007669"/>
    <property type="project" value="InterPro"/>
</dbReference>
<evidence type="ECO:0000256" key="1">
    <source>
        <dbReference type="ARBA" id="ARBA00004123"/>
    </source>
</evidence>
<evidence type="ECO:0000256" key="2">
    <source>
        <dbReference type="ARBA" id="ARBA00022491"/>
    </source>
</evidence>
<gene>
    <name evidence="8" type="ORF">PARMNEM_LOCUS7962</name>
</gene>
<dbReference type="PANTHER" id="PTHR35346:SF1">
    <property type="entry name" value="BEN DOMAIN-CONTAINING PROTEIN 6"/>
    <property type="match status" value="1"/>
</dbReference>
<proteinExistence type="predicted"/>
<comment type="caution">
    <text evidence="8">The sequence shown here is derived from an EMBL/GenBank/DDBJ whole genome shotgun (WGS) entry which is preliminary data.</text>
</comment>